<feature type="region of interest" description="Disordered" evidence="1">
    <location>
        <begin position="152"/>
        <end position="178"/>
    </location>
</feature>
<protein>
    <submittedName>
        <fullName evidence="2">Uncharacterized protein</fullName>
    </submittedName>
</protein>
<name>L9KIA1_TUPCH</name>
<gene>
    <name evidence="2" type="ORF">TREES_T100004165</name>
</gene>
<accession>L9KIA1</accession>
<proteinExistence type="predicted"/>
<dbReference type="Proteomes" id="UP000011518">
    <property type="component" value="Unassembled WGS sequence"/>
</dbReference>
<reference evidence="3" key="2">
    <citation type="journal article" date="2013" name="Nat. Commun.">
        <title>Genome of the Chinese tree shrew.</title>
        <authorList>
            <person name="Fan Y."/>
            <person name="Huang Z.Y."/>
            <person name="Cao C.C."/>
            <person name="Chen C.S."/>
            <person name="Chen Y.X."/>
            <person name="Fan D.D."/>
            <person name="He J."/>
            <person name="Hou H.L."/>
            <person name="Hu L."/>
            <person name="Hu X.T."/>
            <person name="Jiang X.T."/>
            <person name="Lai R."/>
            <person name="Lang Y.S."/>
            <person name="Liang B."/>
            <person name="Liao S.G."/>
            <person name="Mu D."/>
            <person name="Ma Y.Y."/>
            <person name="Niu Y.Y."/>
            <person name="Sun X.Q."/>
            <person name="Xia J.Q."/>
            <person name="Xiao J."/>
            <person name="Xiong Z.Q."/>
            <person name="Xu L."/>
            <person name="Yang L."/>
            <person name="Zhang Y."/>
            <person name="Zhao W."/>
            <person name="Zhao X.D."/>
            <person name="Zheng Y.T."/>
            <person name="Zhou J.M."/>
            <person name="Zhu Y.B."/>
            <person name="Zhang G.J."/>
            <person name="Wang J."/>
            <person name="Yao Y.G."/>
        </authorList>
    </citation>
    <scope>NUCLEOTIDE SEQUENCE [LARGE SCALE GENOMIC DNA]</scope>
</reference>
<evidence type="ECO:0000313" key="3">
    <source>
        <dbReference type="Proteomes" id="UP000011518"/>
    </source>
</evidence>
<reference evidence="3" key="1">
    <citation type="submission" date="2012-07" db="EMBL/GenBank/DDBJ databases">
        <title>Genome of the Chinese tree shrew, a rising model animal genetically related to primates.</title>
        <authorList>
            <person name="Zhang G."/>
            <person name="Fan Y."/>
            <person name="Yao Y."/>
            <person name="Huang Z."/>
        </authorList>
    </citation>
    <scope>NUCLEOTIDE SEQUENCE [LARGE SCALE GENOMIC DNA]</scope>
</reference>
<organism evidence="2 3">
    <name type="scientific">Tupaia chinensis</name>
    <name type="common">Chinese tree shrew</name>
    <name type="synonym">Tupaia belangeri chinensis</name>
    <dbReference type="NCBI Taxonomy" id="246437"/>
    <lineage>
        <taxon>Eukaryota</taxon>
        <taxon>Metazoa</taxon>
        <taxon>Chordata</taxon>
        <taxon>Craniata</taxon>
        <taxon>Vertebrata</taxon>
        <taxon>Euteleostomi</taxon>
        <taxon>Mammalia</taxon>
        <taxon>Eutheria</taxon>
        <taxon>Euarchontoglires</taxon>
        <taxon>Scandentia</taxon>
        <taxon>Tupaiidae</taxon>
        <taxon>Tupaia</taxon>
    </lineage>
</organism>
<evidence type="ECO:0000313" key="2">
    <source>
        <dbReference type="EMBL" id="ELW62224.1"/>
    </source>
</evidence>
<dbReference type="EMBL" id="KB320833">
    <property type="protein sequence ID" value="ELW62224.1"/>
    <property type="molecule type" value="Genomic_DNA"/>
</dbReference>
<dbReference type="InParanoid" id="L9KIA1"/>
<dbReference type="AlphaFoldDB" id="L9KIA1"/>
<keyword evidence="3" id="KW-1185">Reference proteome</keyword>
<sequence length="233" mass="24866">MNASEGQGRCCPATADRTLLHIHVQRDQALRLSSGQCLKAGPEQPERGTALREAFAGLECAVYELQRPGADAMQGPSLLTLTVPARQDIESQESSFQRAKRPGLKPGMCNAQRSMACVFQGQMSPSASSLILVSQNSKRLLARASERCKGLDGVGASPTVGPRRSDLSETGPQLPGMGPNLSSLNATGHRRWAAQKPHLPSGVSEMVKFHINIETYDDCDNGAPFTGGKKGLE</sequence>
<evidence type="ECO:0000256" key="1">
    <source>
        <dbReference type="SAM" id="MobiDB-lite"/>
    </source>
</evidence>